<comment type="similarity">
    <text evidence="1">Belongs to the AIM41 family.</text>
</comment>
<dbReference type="Proteomes" id="UP001497453">
    <property type="component" value="Chromosome 4"/>
</dbReference>
<keyword evidence="3" id="KW-1185">Reference proteome</keyword>
<dbReference type="EMBL" id="OZ037947">
    <property type="protein sequence ID" value="CAL1708232.1"/>
    <property type="molecule type" value="Genomic_DNA"/>
</dbReference>
<dbReference type="InterPro" id="IPR042184">
    <property type="entry name" value="YqeY/Aim41_N"/>
</dbReference>
<keyword evidence="1" id="KW-0496">Mitochondrion</keyword>
<accession>A0ABP1DM59</accession>
<evidence type="ECO:0000256" key="1">
    <source>
        <dbReference type="RuleBase" id="RU365099"/>
    </source>
</evidence>
<organism evidence="2 3">
    <name type="scientific">Somion occarium</name>
    <dbReference type="NCBI Taxonomy" id="3059160"/>
    <lineage>
        <taxon>Eukaryota</taxon>
        <taxon>Fungi</taxon>
        <taxon>Dikarya</taxon>
        <taxon>Basidiomycota</taxon>
        <taxon>Agaricomycotina</taxon>
        <taxon>Agaricomycetes</taxon>
        <taxon>Polyporales</taxon>
        <taxon>Cerrenaceae</taxon>
        <taxon>Somion</taxon>
    </lineage>
</organism>
<dbReference type="InterPro" id="IPR019004">
    <property type="entry name" value="YqeY/Aim41"/>
</dbReference>
<reference evidence="3" key="1">
    <citation type="submission" date="2024-04" db="EMBL/GenBank/DDBJ databases">
        <authorList>
            <person name="Shaw F."/>
            <person name="Minotto A."/>
        </authorList>
    </citation>
    <scope>NUCLEOTIDE SEQUENCE [LARGE SCALE GENOMIC DNA]</scope>
</reference>
<evidence type="ECO:0000313" key="2">
    <source>
        <dbReference type="EMBL" id="CAL1708232.1"/>
    </source>
</evidence>
<dbReference type="SUPFAM" id="SSF89095">
    <property type="entry name" value="GatB/YqeY motif"/>
    <property type="match status" value="1"/>
</dbReference>
<dbReference type="PANTHER" id="PTHR28055:SF1">
    <property type="entry name" value="ALTERED INHERITANCE OF MITOCHONDRIA PROTEIN 41, MITOCHONDRIAL"/>
    <property type="match status" value="1"/>
</dbReference>
<dbReference type="Pfam" id="PF09424">
    <property type="entry name" value="YqeY"/>
    <property type="match status" value="1"/>
</dbReference>
<dbReference type="Gene3D" id="1.10.1510.10">
    <property type="entry name" value="Uncharacterised protein YqeY/AIM41 PF09424, N-terminal domain"/>
    <property type="match status" value="1"/>
</dbReference>
<protein>
    <recommendedName>
        <fullName evidence="1">Altered inheritance of mitochondria protein 41</fullName>
    </recommendedName>
</protein>
<dbReference type="PANTHER" id="PTHR28055">
    <property type="entry name" value="ALTERED INHERITANCE OF MITOCHONDRIA PROTEIN 41, MITOCHONDRIAL"/>
    <property type="match status" value="1"/>
</dbReference>
<proteinExistence type="inferred from homology"/>
<comment type="subcellular location">
    <subcellularLocation>
        <location evidence="1">Mitochondrion</location>
    </subcellularLocation>
</comment>
<evidence type="ECO:0000313" key="3">
    <source>
        <dbReference type="Proteomes" id="UP001497453"/>
    </source>
</evidence>
<gene>
    <name evidence="1" type="primary">AIM41</name>
    <name evidence="2" type="ORF">GFSPODELE1_LOCUS6760</name>
</gene>
<sequence>MKAKDSAKSTTLRSVLTDVYAADKQKSQPIPNSKIQDIIRKAVDRRKDVASQYENASRSDLAEKERKEAAILSEFLPPQLSEEEIDCVLREVIQEQGLLKAEAKPNPKQALGKIFKAFYTRVDKSAVSSTEYVTRRAEAILTDASKSS</sequence>
<dbReference type="InterPro" id="IPR003789">
    <property type="entry name" value="Asn/Gln_tRNA_amidoTrase-B-like"/>
</dbReference>
<name>A0ABP1DM59_9APHY</name>